<protein>
    <submittedName>
        <fullName evidence="2">Uncharacterized protein</fullName>
    </submittedName>
</protein>
<name>H6KZM6_SAPGL</name>
<keyword evidence="3" id="KW-1185">Reference proteome</keyword>
<dbReference type="KEGG" id="sgn:SGRA_3074"/>
<reference evidence="2 3" key="1">
    <citation type="journal article" date="2012" name="Stand. Genomic Sci.">
        <title>Complete genome sequencing and analysis of Saprospira grandis str. Lewin, a predatory marine bacterium.</title>
        <authorList>
            <person name="Saw J.H."/>
            <person name="Yuryev A."/>
            <person name="Kanbe M."/>
            <person name="Hou S."/>
            <person name="Young A.G."/>
            <person name="Aizawa S."/>
            <person name="Alam M."/>
        </authorList>
    </citation>
    <scope>NUCLEOTIDE SEQUENCE [LARGE SCALE GENOMIC DNA]</scope>
    <source>
        <strain evidence="2 3">Lewin</strain>
    </source>
</reference>
<organism evidence="2 3">
    <name type="scientific">Saprospira grandis (strain Lewin)</name>
    <dbReference type="NCBI Taxonomy" id="984262"/>
    <lineage>
        <taxon>Bacteria</taxon>
        <taxon>Pseudomonadati</taxon>
        <taxon>Bacteroidota</taxon>
        <taxon>Saprospiria</taxon>
        <taxon>Saprospirales</taxon>
        <taxon>Saprospiraceae</taxon>
        <taxon>Saprospira</taxon>
    </lineage>
</organism>
<evidence type="ECO:0000256" key="1">
    <source>
        <dbReference type="SAM" id="MobiDB-lite"/>
    </source>
</evidence>
<gene>
    <name evidence="2" type="ordered locus">SGRA_3074</name>
</gene>
<sequence length="64" mass="7133">MIASTFVLAIEERSDWLRDGKQCREAADRGSFAAEGPSRPASCDTARPDRRAGQPQKNKKRGRE</sequence>
<proteinExistence type="predicted"/>
<dbReference type="EMBL" id="CP002831">
    <property type="protein sequence ID" value="AFC25802.1"/>
    <property type="molecule type" value="Genomic_DNA"/>
</dbReference>
<dbReference type="Proteomes" id="UP000007519">
    <property type="component" value="Chromosome"/>
</dbReference>
<dbReference type="AlphaFoldDB" id="H6KZM6"/>
<feature type="region of interest" description="Disordered" evidence="1">
    <location>
        <begin position="26"/>
        <end position="64"/>
    </location>
</feature>
<dbReference type="STRING" id="984262.SGRA_3074"/>
<evidence type="ECO:0000313" key="2">
    <source>
        <dbReference type="EMBL" id="AFC25802.1"/>
    </source>
</evidence>
<dbReference type="HOGENOM" id="CLU_2865295_0_0_10"/>
<evidence type="ECO:0000313" key="3">
    <source>
        <dbReference type="Proteomes" id="UP000007519"/>
    </source>
</evidence>
<accession>H6KZM6</accession>